<proteinExistence type="predicted"/>
<organism evidence="2">
    <name type="scientific">Xenopsylla cheopis</name>
    <name type="common">Oriental rat flea</name>
    <name type="synonym">Pulex cheopis</name>
    <dbReference type="NCBI Taxonomy" id="163159"/>
    <lineage>
        <taxon>Eukaryota</taxon>
        <taxon>Metazoa</taxon>
        <taxon>Ecdysozoa</taxon>
        <taxon>Arthropoda</taxon>
        <taxon>Hexapoda</taxon>
        <taxon>Insecta</taxon>
        <taxon>Pterygota</taxon>
        <taxon>Neoptera</taxon>
        <taxon>Endopterygota</taxon>
        <taxon>Siphonaptera</taxon>
        <taxon>Pulicidae</taxon>
        <taxon>Xenopsyllinae</taxon>
        <taxon>Xenopsylla</taxon>
    </lineage>
</organism>
<dbReference type="EMBL" id="GIIL01007213">
    <property type="protein sequence ID" value="NOV50939.1"/>
    <property type="molecule type" value="Transcribed_RNA"/>
</dbReference>
<accession>A0A6M2DX50</accession>
<reference evidence="2" key="1">
    <citation type="submission" date="2020-03" db="EMBL/GenBank/DDBJ databases">
        <title>Transcriptomic Profiling of the Digestive Tract of the Rat Flea, Xenopsylla cheopis, Following Blood Feeding and Infection with Yersinia pestis.</title>
        <authorList>
            <person name="Bland D.M."/>
            <person name="Martens C.A."/>
            <person name="Virtaneva K."/>
            <person name="Kanakabandi K."/>
            <person name="Long D."/>
            <person name="Rosenke R."/>
            <person name="Saturday G.A."/>
            <person name="Hoyt F.H."/>
            <person name="Bruno D.P."/>
            <person name="Ribeiro J.M.C."/>
            <person name="Hinnebusch J."/>
        </authorList>
    </citation>
    <scope>NUCLEOTIDE SEQUENCE</scope>
</reference>
<feature type="chain" id="PRO_5026702374" evidence="1">
    <location>
        <begin position="23"/>
        <end position="104"/>
    </location>
</feature>
<keyword evidence="1" id="KW-0732">Signal</keyword>
<protein>
    <submittedName>
        <fullName evidence="2">Putative secreted protein</fullName>
    </submittedName>
</protein>
<name>A0A6M2DX50_XENCH</name>
<sequence length="104" mass="12407">MILSQISSMYFVLALFTSRLSSLFSLLCDLVFPSVFHFLQHFQCPWFPSRLLQLPTLYSNISRNMFYFSPYFQFAESYLHVPDVVSSRPNCKLQPKFHKRLVWQ</sequence>
<dbReference type="AlphaFoldDB" id="A0A6M2DX50"/>
<feature type="signal peptide" evidence="1">
    <location>
        <begin position="1"/>
        <end position="22"/>
    </location>
</feature>
<evidence type="ECO:0000313" key="2">
    <source>
        <dbReference type="EMBL" id="NOV50939.1"/>
    </source>
</evidence>
<evidence type="ECO:0000256" key="1">
    <source>
        <dbReference type="SAM" id="SignalP"/>
    </source>
</evidence>